<protein>
    <submittedName>
        <fullName evidence="1">Uncharacterized protein</fullName>
    </submittedName>
</protein>
<dbReference type="PATRIC" id="fig|866536.3.peg.3931"/>
<dbReference type="Proteomes" id="UP000006050">
    <property type="component" value="Chromosome"/>
</dbReference>
<sequence length="334" mass="38166">MNWFVFIFFTFIFGCSNNSPKTEQIVKVDFGDSSYFSQPHAMPIDVELDGERIVILTNENLFIVYDKEGKELERNKVGNVVKDGGGVPKMYPGGQIVKFWKNGNDDIELFNTVPFEFLVVGNDFKMKQSVSISDLSKEKVSTINVLAKRGDDYLISMLKSDRKEFLISWISTKTNTMDVVYSHKINEVRPFISGGKYKESGFFFLDNSKSSIKIVEEGKTSEIPIDLNKTLISTESGKRLLEYWKDYGFSKEVRMTNAVFDGVYFLCIIRLTAREIEGLDENEHFILQVNRDNINVKKIESVLSVTISESGLVKIFSEIDGDVIFEQKPFELLD</sequence>
<dbReference type="HOGENOM" id="CLU_830711_0_0_10"/>
<keyword evidence="2" id="KW-1185">Reference proteome</keyword>
<name>I3ZAL8_BELBD</name>
<gene>
    <name evidence="1" type="ordered locus">Belba_3804</name>
</gene>
<proteinExistence type="predicted"/>
<reference evidence="2" key="1">
    <citation type="submission" date="2012-06" db="EMBL/GenBank/DDBJ databases">
        <title>The complete genome of Belliella baltica DSM 15883.</title>
        <authorList>
            <person name="Lucas S."/>
            <person name="Copeland A."/>
            <person name="Lapidus A."/>
            <person name="Goodwin L."/>
            <person name="Pitluck S."/>
            <person name="Peters L."/>
            <person name="Mikhailova N."/>
            <person name="Davenport K."/>
            <person name="Kyrpides N."/>
            <person name="Mavromatis K."/>
            <person name="Pagani I."/>
            <person name="Ivanova N."/>
            <person name="Ovchinnikova G."/>
            <person name="Zeytun A."/>
            <person name="Detter J.C."/>
            <person name="Han C."/>
            <person name="Land M."/>
            <person name="Hauser L."/>
            <person name="Markowitz V."/>
            <person name="Cheng J.-F."/>
            <person name="Hugenholtz P."/>
            <person name="Woyke T."/>
            <person name="Wu D."/>
            <person name="Tindall B."/>
            <person name="Pomrenke H."/>
            <person name="Brambilla E."/>
            <person name="Klenk H.-P."/>
            <person name="Eisen J.A."/>
        </authorList>
    </citation>
    <scope>NUCLEOTIDE SEQUENCE [LARGE SCALE GENOMIC DNA]</scope>
    <source>
        <strain evidence="2">DSM 15883 / CIP 108006 / LMG 21964 / BA134</strain>
    </source>
</reference>
<evidence type="ECO:0000313" key="1">
    <source>
        <dbReference type="EMBL" id="AFL86286.1"/>
    </source>
</evidence>
<dbReference type="AlphaFoldDB" id="I3ZAL8"/>
<dbReference type="STRING" id="866536.Belba_3804"/>
<dbReference type="KEGG" id="bbd:Belba_3804"/>
<organism evidence="1 2">
    <name type="scientific">Belliella baltica (strain DSM 15883 / CIP 108006 / LMG 21964 / BA134)</name>
    <dbReference type="NCBI Taxonomy" id="866536"/>
    <lineage>
        <taxon>Bacteria</taxon>
        <taxon>Pseudomonadati</taxon>
        <taxon>Bacteroidota</taxon>
        <taxon>Cytophagia</taxon>
        <taxon>Cytophagales</taxon>
        <taxon>Cyclobacteriaceae</taxon>
        <taxon>Belliella</taxon>
    </lineage>
</organism>
<dbReference type="EMBL" id="CP003281">
    <property type="protein sequence ID" value="AFL86286.1"/>
    <property type="molecule type" value="Genomic_DNA"/>
</dbReference>
<evidence type="ECO:0000313" key="2">
    <source>
        <dbReference type="Proteomes" id="UP000006050"/>
    </source>
</evidence>
<accession>I3ZAL8</accession>
<dbReference type="RefSeq" id="WP_014774219.1">
    <property type="nucleotide sequence ID" value="NC_018010.1"/>
</dbReference>